<dbReference type="InterPro" id="IPR036105">
    <property type="entry name" value="DiNase_FeMo-co_biosyn_sf"/>
</dbReference>
<dbReference type="SUPFAM" id="SSF53146">
    <property type="entry name" value="Nitrogenase accessory factor-like"/>
    <property type="match status" value="1"/>
</dbReference>
<proteinExistence type="predicted"/>
<dbReference type="InterPro" id="IPR033913">
    <property type="entry name" value="MTH1175_dom"/>
</dbReference>
<accession>A0A4R2ELX5</accession>
<evidence type="ECO:0000259" key="1">
    <source>
        <dbReference type="Pfam" id="PF02579"/>
    </source>
</evidence>
<dbReference type="InterPro" id="IPR003731">
    <property type="entry name" value="Di-Nase_FeMo-co_biosynth"/>
</dbReference>
<dbReference type="RefSeq" id="WP_131839714.1">
    <property type="nucleotide sequence ID" value="NZ_SLWB01000011.1"/>
</dbReference>
<protein>
    <submittedName>
        <fullName evidence="2">Putative Fe-Mo cluster-binding NifX family protein</fullName>
    </submittedName>
</protein>
<dbReference type="Gene3D" id="3.30.420.130">
    <property type="entry name" value="Dinitrogenase iron-molybdenum cofactor biosynthesis domain"/>
    <property type="match status" value="1"/>
</dbReference>
<feature type="domain" description="Dinitrogenase iron-molybdenum cofactor biosynthesis" evidence="1">
    <location>
        <begin position="13"/>
        <end position="103"/>
    </location>
</feature>
<dbReference type="OrthoDB" id="9807451at2"/>
<organism evidence="2 3">
    <name type="scientific">Acetobacteroides hydrogenigenes</name>
    <dbReference type="NCBI Taxonomy" id="979970"/>
    <lineage>
        <taxon>Bacteria</taxon>
        <taxon>Pseudomonadati</taxon>
        <taxon>Bacteroidota</taxon>
        <taxon>Bacteroidia</taxon>
        <taxon>Bacteroidales</taxon>
        <taxon>Rikenellaceae</taxon>
        <taxon>Acetobacteroides</taxon>
    </lineage>
</organism>
<name>A0A4R2ELX5_9BACT</name>
<dbReference type="EMBL" id="SLWB01000011">
    <property type="protein sequence ID" value="TCN65329.1"/>
    <property type="molecule type" value="Genomic_DNA"/>
</dbReference>
<reference evidence="2 3" key="1">
    <citation type="submission" date="2019-03" db="EMBL/GenBank/DDBJ databases">
        <title>Genomic Encyclopedia of Archaeal and Bacterial Type Strains, Phase II (KMG-II): from individual species to whole genera.</title>
        <authorList>
            <person name="Goeker M."/>
        </authorList>
    </citation>
    <scope>NUCLEOTIDE SEQUENCE [LARGE SCALE GENOMIC DNA]</scope>
    <source>
        <strain evidence="2 3">RL-C</strain>
    </source>
</reference>
<dbReference type="CDD" id="cd00851">
    <property type="entry name" value="MTH1175"/>
    <property type="match status" value="1"/>
</dbReference>
<dbReference type="Proteomes" id="UP000294830">
    <property type="component" value="Unassembled WGS sequence"/>
</dbReference>
<dbReference type="PANTHER" id="PTHR42983:SF1">
    <property type="entry name" value="IRON-MOLYBDENUM PROTEIN"/>
    <property type="match status" value="1"/>
</dbReference>
<dbReference type="Pfam" id="PF02579">
    <property type="entry name" value="Nitro_FeMo-Co"/>
    <property type="match status" value="1"/>
</dbReference>
<sequence length="107" mass="11514">MKVAITSTGNSPEAKLDSRFGRCSYFAILDTESQGIEFIPNPNKDSIEGAGPASAQLVASKDVTKVVSGEFGAKVKSIFDSLKIQLVMLPDSEKTISEIIELLNHKN</sequence>
<dbReference type="PANTHER" id="PTHR42983">
    <property type="entry name" value="DINITROGENASE IRON-MOLYBDENUM COFACTOR PROTEIN-RELATED"/>
    <property type="match status" value="1"/>
</dbReference>
<keyword evidence="3" id="KW-1185">Reference proteome</keyword>
<comment type="caution">
    <text evidence="2">The sequence shown here is derived from an EMBL/GenBank/DDBJ whole genome shotgun (WGS) entry which is preliminary data.</text>
</comment>
<evidence type="ECO:0000313" key="3">
    <source>
        <dbReference type="Proteomes" id="UP000294830"/>
    </source>
</evidence>
<gene>
    <name evidence="2" type="ORF">CLV25_1118</name>
</gene>
<dbReference type="AlphaFoldDB" id="A0A4R2ELX5"/>
<evidence type="ECO:0000313" key="2">
    <source>
        <dbReference type="EMBL" id="TCN65329.1"/>
    </source>
</evidence>